<keyword evidence="2" id="KW-0732">Signal</keyword>
<keyword evidence="1" id="KW-0472">Membrane</keyword>
<evidence type="ECO:0000256" key="1">
    <source>
        <dbReference type="SAM" id="Phobius"/>
    </source>
</evidence>
<keyword evidence="1" id="KW-0812">Transmembrane</keyword>
<keyword evidence="1" id="KW-1133">Transmembrane helix</keyword>
<evidence type="ECO:0000313" key="3">
    <source>
        <dbReference type="EMBL" id="MBK1629782.1"/>
    </source>
</evidence>
<feature type="chain" id="PRO_5047250218" description="PEP-CTERM sorting domain-containing protein" evidence="2">
    <location>
        <begin position="25"/>
        <end position="283"/>
    </location>
</feature>
<proteinExistence type="predicted"/>
<comment type="caution">
    <text evidence="3">The sequence shown here is derived from an EMBL/GenBank/DDBJ whole genome shotgun (WGS) entry which is preliminary data.</text>
</comment>
<dbReference type="EMBL" id="NRRV01000005">
    <property type="protein sequence ID" value="MBK1629782.1"/>
    <property type="molecule type" value="Genomic_DNA"/>
</dbReference>
<dbReference type="Proteomes" id="UP000748752">
    <property type="component" value="Unassembled WGS sequence"/>
</dbReference>
<evidence type="ECO:0000256" key="2">
    <source>
        <dbReference type="SAM" id="SignalP"/>
    </source>
</evidence>
<dbReference type="RefSeq" id="WP_200234074.1">
    <property type="nucleotide sequence ID" value="NZ_NRRV01000005.1"/>
</dbReference>
<gene>
    <name evidence="3" type="ORF">CKO31_03300</name>
</gene>
<feature type="signal peptide" evidence="2">
    <location>
        <begin position="1"/>
        <end position="24"/>
    </location>
</feature>
<sequence length="283" mass="30576">MSLFPLLKRPLLALLLLLPWSAGAVVKLELAPPAYKFGDLEGGGTAQAAFDVQISGLDNGTPGDTSDDIAVAAYDFGLIYDRSIMTLASFGGFTDRLGDPTALFEVENADPLEYDSGPPETGNSLWDYRADHPSPSLGAYEGPVLGVPDITPGGTINEGSLRFSQASFLFRDELLALQEPDVNNTLVLFSLIFDVDTREQNHKRSTPLRFVDDRDYADWTGDPNTGLLDVKLSTEDDLDALDSRYLDRSNATVSVPVPGAMWLVGLGLGVLGACRLRRRSHGL</sequence>
<reference evidence="3 4" key="1">
    <citation type="journal article" date="2020" name="Microorganisms">
        <title>Osmotic Adaptation and Compatible Solute Biosynthesis of Phototrophic Bacteria as Revealed from Genome Analyses.</title>
        <authorList>
            <person name="Imhoff J.F."/>
            <person name="Rahn T."/>
            <person name="Kunzel S."/>
            <person name="Keller A."/>
            <person name="Neulinger S.C."/>
        </authorList>
    </citation>
    <scope>NUCLEOTIDE SEQUENCE [LARGE SCALE GENOMIC DNA]</scope>
    <source>
        <strain evidence="3 4">DSM 6210</strain>
    </source>
</reference>
<accession>A0ABS1CCZ9</accession>
<organism evidence="3 4">
    <name type="scientific">Thiohalocapsa halophila</name>
    <dbReference type="NCBI Taxonomy" id="69359"/>
    <lineage>
        <taxon>Bacteria</taxon>
        <taxon>Pseudomonadati</taxon>
        <taxon>Pseudomonadota</taxon>
        <taxon>Gammaproteobacteria</taxon>
        <taxon>Chromatiales</taxon>
        <taxon>Chromatiaceae</taxon>
        <taxon>Thiohalocapsa</taxon>
    </lineage>
</organism>
<feature type="transmembrane region" description="Helical" evidence="1">
    <location>
        <begin position="259"/>
        <end position="276"/>
    </location>
</feature>
<name>A0ABS1CCZ9_9GAMM</name>
<evidence type="ECO:0008006" key="5">
    <source>
        <dbReference type="Google" id="ProtNLM"/>
    </source>
</evidence>
<keyword evidence="4" id="KW-1185">Reference proteome</keyword>
<protein>
    <recommendedName>
        <fullName evidence="5">PEP-CTERM sorting domain-containing protein</fullName>
    </recommendedName>
</protein>
<evidence type="ECO:0000313" key="4">
    <source>
        <dbReference type="Proteomes" id="UP000748752"/>
    </source>
</evidence>